<feature type="binding site" evidence="10">
    <location>
        <position position="44"/>
    </location>
    <ligand>
        <name>(2R)-3-phosphoglycerate</name>
        <dbReference type="ChEBI" id="CHEBI:58272"/>
    </ligand>
</feature>
<keyword evidence="6 9" id="KW-0547">Nucleotide-binding</keyword>
<dbReference type="UniPathway" id="UPA00109">
    <property type="reaction ID" value="UER00185"/>
</dbReference>
<evidence type="ECO:0000256" key="4">
    <source>
        <dbReference type="ARBA" id="ARBA00016471"/>
    </source>
</evidence>
<comment type="catalytic activity">
    <reaction evidence="1 9 12">
        <text>(2R)-3-phosphoglycerate + ATP = (2R)-3-phospho-glyceroyl phosphate + ADP</text>
        <dbReference type="Rhea" id="RHEA:14801"/>
        <dbReference type="ChEBI" id="CHEBI:30616"/>
        <dbReference type="ChEBI" id="CHEBI:57604"/>
        <dbReference type="ChEBI" id="CHEBI:58272"/>
        <dbReference type="ChEBI" id="CHEBI:456216"/>
        <dbReference type="EC" id="2.7.2.3"/>
    </reaction>
</comment>
<feature type="binding site" evidence="9 10">
    <location>
        <begin position="28"/>
        <end position="30"/>
    </location>
    <ligand>
        <name>substrate</name>
    </ligand>
</feature>
<evidence type="ECO:0000256" key="2">
    <source>
        <dbReference type="ARBA" id="ARBA00008982"/>
    </source>
</evidence>
<dbReference type="InterPro" id="IPR015824">
    <property type="entry name" value="Phosphoglycerate_kinase_N"/>
</dbReference>
<accession>A0A401HB11</accession>
<comment type="subcellular location">
    <subcellularLocation>
        <location evidence="9">Cytoplasm</location>
    </subcellularLocation>
</comment>
<keyword evidence="7 9" id="KW-0418">Kinase</keyword>
<dbReference type="GO" id="GO:0005524">
    <property type="term" value="F:ATP binding"/>
    <property type="evidence" value="ECO:0007669"/>
    <property type="project" value="UniProtKB-KW"/>
</dbReference>
<dbReference type="PANTHER" id="PTHR11406:SF23">
    <property type="entry name" value="PHOSPHOGLYCERATE KINASE 1, CHLOROPLASTIC-RELATED"/>
    <property type="match status" value="1"/>
</dbReference>
<keyword evidence="9" id="KW-0963">Cytoplasm</keyword>
<keyword evidence="9" id="KW-0324">Glycolysis</keyword>
<dbReference type="GO" id="GO:0043531">
    <property type="term" value="F:ADP binding"/>
    <property type="evidence" value="ECO:0007669"/>
    <property type="project" value="TreeGrafter"/>
</dbReference>
<dbReference type="PRINTS" id="PR00477">
    <property type="entry name" value="PHGLYCKINASE"/>
</dbReference>
<evidence type="ECO:0000313" key="13">
    <source>
        <dbReference type="EMBL" id="GBF09574.1"/>
    </source>
</evidence>
<feature type="binding site" evidence="9">
    <location>
        <position position="44"/>
    </location>
    <ligand>
        <name>substrate</name>
    </ligand>
</feature>
<evidence type="ECO:0000256" key="7">
    <source>
        <dbReference type="ARBA" id="ARBA00022777"/>
    </source>
</evidence>
<dbReference type="HAMAP" id="MF_00145">
    <property type="entry name" value="Phosphoglyc_kinase"/>
    <property type="match status" value="1"/>
</dbReference>
<dbReference type="Gene3D" id="3.40.50.1260">
    <property type="entry name" value="Phosphoglycerate kinase, N-terminal domain"/>
    <property type="match status" value="2"/>
</dbReference>
<gene>
    <name evidence="9" type="primary">pgk</name>
    <name evidence="13" type="ORF">apy_12990</name>
</gene>
<dbReference type="GO" id="GO:0004618">
    <property type="term" value="F:phosphoglycerate kinase activity"/>
    <property type="evidence" value="ECO:0007669"/>
    <property type="project" value="UniProtKB-UniRule"/>
</dbReference>
<evidence type="ECO:0000256" key="11">
    <source>
        <dbReference type="PIRSR" id="PIRSR000724-2"/>
    </source>
</evidence>
<keyword evidence="5 9" id="KW-0808">Transferase</keyword>
<feature type="binding site" evidence="9">
    <location>
        <position position="164"/>
    </location>
    <ligand>
        <name>substrate</name>
    </ligand>
</feature>
<dbReference type="AlphaFoldDB" id="A0A401HB11"/>
<reference evidence="13 14" key="1">
    <citation type="submission" date="2017-02" db="EMBL/GenBank/DDBJ databases">
        <title>isolation and characterization of a novel temperate virus Aeropyrum globular virus 1 infecting hyperthermophilic archaeon Aeropyrum.</title>
        <authorList>
            <person name="Yumiya M."/>
            <person name="Yoshida T."/>
            <person name="Sako Y."/>
        </authorList>
    </citation>
    <scope>NUCLEOTIDE SEQUENCE [LARGE SCALE GENOMIC DNA]</scope>
    <source>
        <strain evidence="13 14">YK1-12-2013</strain>
    </source>
</reference>
<dbReference type="PANTHER" id="PTHR11406">
    <property type="entry name" value="PHOSPHOGLYCERATE KINASE"/>
    <property type="match status" value="1"/>
</dbReference>
<evidence type="ECO:0000256" key="12">
    <source>
        <dbReference type="RuleBase" id="RU000532"/>
    </source>
</evidence>
<sequence>MPLEYMGGRLATLDDVDVRGKKIIVRFDLNSPVDNGGEILDDSRIAEAAGTLRELCDRGAAVVALSHQGRPLESDFVSLERHASLLSRYSGVEVRFVMDVIGPEALRTVASLRPGEAVLLDNTRIISEDFIEAEGTVHARGIMVTRLSKLANMYVNEAFSASHRSQASIVGFPYVLPSAGGRVLEKEIRSLNRAVSSGERPKVVVLGGAKLKDAVRIVDYLSSSGVADEVLTTGLVGLLFLYARGYRLPRDVTKLLEKKGGEEAIAKARRIVEEGRRVRTPIDFVVEVGDKTYIKPADELTEGVPKDIGPSTVEYFRAKMRIARVIVMRGPAGVIEDPRFRRGTVELVKAALSSGAYTVFGGGHFRAILRELPEHLRSKVGHLSTGGGALLYYLSGRPLPGVKALVDSARIFNLV</sequence>
<evidence type="ECO:0000256" key="1">
    <source>
        <dbReference type="ARBA" id="ARBA00000642"/>
    </source>
</evidence>
<dbReference type="PIRSF" id="PIRSF000724">
    <property type="entry name" value="Pgk"/>
    <property type="match status" value="1"/>
</dbReference>
<feature type="binding site" evidence="9 11">
    <location>
        <position position="336"/>
    </location>
    <ligand>
        <name>ATP</name>
        <dbReference type="ChEBI" id="CHEBI:30616"/>
    </ligand>
</feature>
<dbReference type="GO" id="GO:0006096">
    <property type="term" value="P:glycolytic process"/>
    <property type="evidence" value="ECO:0007669"/>
    <property type="project" value="UniProtKB-UniRule"/>
</dbReference>
<comment type="pathway">
    <text evidence="9">Carbohydrate degradation; glycolysis; pyruvate from D-glyceraldehyde 3-phosphate: step 2/5.</text>
</comment>
<evidence type="ECO:0000313" key="14">
    <source>
        <dbReference type="Proteomes" id="UP000291213"/>
    </source>
</evidence>
<evidence type="ECO:0000256" key="6">
    <source>
        <dbReference type="ARBA" id="ARBA00022741"/>
    </source>
</evidence>
<feature type="binding site" evidence="9">
    <location>
        <begin position="362"/>
        <end position="365"/>
    </location>
    <ligand>
        <name>ATP</name>
        <dbReference type="ChEBI" id="CHEBI:30616"/>
    </ligand>
</feature>
<dbReference type="EMBL" id="BDMD01000078">
    <property type="protein sequence ID" value="GBF09574.1"/>
    <property type="molecule type" value="Genomic_DNA"/>
</dbReference>
<proteinExistence type="inferred from homology"/>
<organism evidence="13 14">
    <name type="scientific">Aeropyrum pernix</name>
    <dbReference type="NCBI Taxonomy" id="56636"/>
    <lineage>
        <taxon>Archaea</taxon>
        <taxon>Thermoproteota</taxon>
        <taxon>Thermoprotei</taxon>
        <taxon>Desulfurococcales</taxon>
        <taxon>Desulfurococcaceae</taxon>
        <taxon>Aeropyrum</taxon>
    </lineage>
</organism>
<dbReference type="EC" id="2.7.2.3" evidence="3 9"/>
<dbReference type="Pfam" id="PF00162">
    <property type="entry name" value="PGK"/>
    <property type="match status" value="1"/>
</dbReference>
<comment type="subunit">
    <text evidence="9">Monomer.</text>
</comment>
<dbReference type="GO" id="GO:0005829">
    <property type="term" value="C:cytosol"/>
    <property type="evidence" value="ECO:0007669"/>
    <property type="project" value="TreeGrafter"/>
</dbReference>
<dbReference type="InterPro" id="IPR001576">
    <property type="entry name" value="Phosphoglycerate_kinase"/>
</dbReference>
<feature type="binding site" evidence="10">
    <location>
        <position position="124"/>
    </location>
    <ligand>
        <name>(2R)-3-phosphoglycerate</name>
        <dbReference type="ChEBI" id="CHEBI:58272"/>
    </ligand>
</feature>
<comment type="caution">
    <text evidence="13">The sequence shown here is derived from an EMBL/GenBank/DDBJ whole genome shotgun (WGS) entry which is preliminary data.</text>
</comment>
<dbReference type="SUPFAM" id="SSF53748">
    <property type="entry name" value="Phosphoglycerate kinase"/>
    <property type="match status" value="1"/>
</dbReference>
<dbReference type="RefSeq" id="WP_243637295.1">
    <property type="nucleotide sequence ID" value="NZ_BDMD01000078.1"/>
</dbReference>
<comment type="caution">
    <text evidence="9">Lacks conserved residue(s) required for the propagation of feature annotation.</text>
</comment>
<dbReference type="Proteomes" id="UP000291213">
    <property type="component" value="Unassembled WGS sequence"/>
</dbReference>
<evidence type="ECO:0000256" key="8">
    <source>
        <dbReference type="ARBA" id="ARBA00022840"/>
    </source>
</evidence>
<dbReference type="GO" id="GO:0006094">
    <property type="term" value="P:gluconeogenesis"/>
    <property type="evidence" value="ECO:0007669"/>
    <property type="project" value="TreeGrafter"/>
</dbReference>
<evidence type="ECO:0000256" key="5">
    <source>
        <dbReference type="ARBA" id="ARBA00022679"/>
    </source>
</evidence>
<feature type="binding site" evidence="9">
    <location>
        <position position="124"/>
    </location>
    <ligand>
        <name>substrate</name>
    </ligand>
</feature>
<feature type="binding site" evidence="9 10">
    <location>
        <begin position="67"/>
        <end position="70"/>
    </location>
    <ligand>
        <name>substrate</name>
    </ligand>
</feature>
<dbReference type="FunFam" id="3.40.50.1260:FF:000006">
    <property type="entry name" value="Phosphoglycerate kinase"/>
    <property type="match status" value="1"/>
</dbReference>
<keyword evidence="8 9" id="KW-0067">ATP-binding</keyword>
<evidence type="ECO:0000256" key="9">
    <source>
        <dbReference type="HAMAP-Rule" id="MF_00145"/>
    </source>
</evidence>
<comment type="similarity">
    <text evidence="2 9 12">Belongs to the phosphoglycerate kinase family.</text>
</comment>
<evidence type="ECO:0000256" key="3">
    <source>
        <dbReference type="ARBA" id="ARBA00013061"/>
    </source>
</evidence>
<protein>
    <recommendedName>
        <fullName evidence="4 9">Phosphoglycerate kinase</fullName>
        <ecNumber evidence="3 9">2.7.2.3</ecNumber>
    </recommendedName>
</protein>
<evidence type="ECO:0000256" key="10">
    <source>
        <dbReference type="PIRSR" id="PIRSR000724-1"/>
    </source>
</evidence>
<feature type="binding site" evidence="10">
    <location>
        <position position="164"/>
    </location>
    <ligand>
        <name>(2R)-3-phosphoglycerate</name>
        <dbReference type="ChEBI" id="CHEBI:58272"/>
    </ligand>
</feature>
<dbReference type="InterPro" id="IPR036043">
    <property type="entry name" value="Phosphoglycerate_kinase_sf"/>
</dbReference>
<name>A0A401HB11_AERPX</name>